<comment type="caution">
    <text evidence="2">The sequence shown here is derived from an EMBL/GenBank/DDBJ whole genome shotgun (WGS) entry which is preliminary data.</text>
</comment>
<keyword evidence="3" id="KW-1185">Reference proteome</keyword>
<feature type="compositionally biased region" description="Polar residues" evidence="1">
    <location>
        <begin position="74"/>
        <end position="85"/>
    </location>
</feature>
<dbReference type="EMBL" id="BSXT01000638">
    <property type="protein sequence ID" value="GMF31556.1"/>
    <property type="molecule type" value="Genomic_DNA"/>
</dbReference>
<dbReference type="AlphaFoldDB" id="A0A9W6UEC9"/>
<sequence>MTKEKTGEHLVLPREDLPGWALLLRRHLESDVTMVPRSGHQDYSIPGTRLEAQPPGLVSASIMGRGNPPVTGGTDETQQSAPTQQATYRVPGDTSGGLGGHVASLLATAFRKVREGILLIDGVIRGAFPASETRFPGDPEDLSVKAQCGGCEGERGLSLILGMPTPCEPVPQEPPKPGAPA</sequence>
<accession>A0A9W6UEC9</accession>
<name>A0A9W6UEC9_9STRA</name>
<feature type="region of interest" description="Disordered" evidence="1">
    <location>
        <begin position="66"/>
        <end position="85"/>
    </location>
</feature>
<evidence type="ECO:0000313" key="2">
    <source>
        <dbReference type="EMBL" id="GMF31556.1"/>
    </source>
</evidence>
<evidence type="ECO:0000313" key="3">
    <source>
        <dbReference type="Proteomes" id="UP001165121"/>
    </source>
</evidence>
<evidence type="ECO:0000256" key="1">
    <source>
        <dbReference type="SAM" id="MobiDB-lite"/>
    </source>
</evidence>
<dbReference type="Proteomes" id="UP001165121">
    <property type="component" value="Unassembled WGS sequence"/>
</dbReference>
<organism evidence="2 3">
    <name type="scientific">Phytophthora fragariaefolia</name>
    <dbReference type="NCBI Taxonomy" id="1490495"/>
    <lineage>
        <taxon>Eukaryota</taxon>
        <taxon>Sar</taxon>
        <taxon>Stramenopiles</taxon>
        <taxon>Oomycota</taxon>
        <taxon>Peronosporomycetes</taxon>
        <taxon>Peronosporales</taxon>
        <taxon>Peronosporaceae</taxon>
        <taxon>Phytophthora</taxon>
    </lineage>
</organism>
<protein>
    <submittedName>
        <fullName evidence="2">Unnamed protein product</fullName>
    </submittedName>
</protein>
<proteinExistence type="predicted"/>
<reference evidence="2" key="1">
    <citation type="submission" date="2023-04" db="EMBL/GenBank/DDBJ databases">
        <title>Phytophthora fragariaefolia NBRC 109709.</title>
        <authorList>
            <person name="Ichikawa N."/>
            <person name="Sato H."/>
            <person name="Tonouchi N."/>
        </authorList>
    </citation>
    <scope>NUCLEOTIDE SEQUENCE</scope>
    <source>
        <strain evidence="2">NBRC 109709</strain>
    </source>
</reference>
<gene>
    <name evidence="2" type="ORF">Pfra01_000727700</name>
</gene>